<name>A0A1M5J2N0_9FLAO</name>
<feature type="transmembrane region" description="Helical" evidence="1">
    <location>
        <begin position="57"/>
        <end position="81"/>
    </location>
</feature>
<evidence type="ECO:0000256" key="1">
    <source>
        <dbReference type="SAM" id="Phobius"/>
    </source>
</evidence>
<feature type="transmembrane region" description="Helical" evidence="1">
    <location>
        <begin position="20"/>
        <end position="45"/>
    </location>
</feature>
<sequence>MNWIRNLYDWVLSWAQTKYGASVLFILAFTESIFFPIPPDILLIALALGASSKAFKYALICTLGSVSGAFICYGIGNYAWLNSSGEFSAFANFFFDTIPGFSVALYDGIKNLFVEWDFWVIFTAGFTPIPYKVFTITAGAFNINLAMFALASIVSRGARFFIIAWLIWKYGASIKLFIEKYFNLLALVATVVLIGGFVLIKYVI</sequence>
<keyword evidence="1" id="KW-0812">Transmembrane</keyword>
<feature type="transmembrane region" description="Helical" evidence="1">
    <location>
        <begin position="87"/>
        <end position="106"/>
    </location>
</feature>
<protein>
    <submittedName>
        <fullName evidence="2">Membrane protein YqaA, SNARE-associated domain</fullName>
    </submittedName>
</protein>
<feature type="transmembrane region" description="Helical" evidence="1">
    <location>
        <begin position="180"/>
        <end position="200"/>
    </location>
</feature>
<proteinExistence type="predicted"/>
<dbReference type="GO" id="GO:0005886">
    <property type="term" value="C:plasma membrane"/>
    <property type="evidence" value="ECO:0007669"/>
    <property type="project" value="TreeGrafter"/>
</dbReference>
<gene>
    <name evidence="2" type="ORF">SAMN05444396_10968</name>
</gene>
<keyword evidence="1" id="KW-1133">Transmembrane helix</keyword>
<dbReference type="AlphaFoldDB" id="A0A1M5J2N0"/>
<feature type="transmembrane region" description="Helical" evidence="1">
    <location>
        <begin position="118"/>
        <end position="141"/>
    </location>
</feature>
<feature type="transmembrane region" description="Helical" evidence="1">
    <location>
        <begin position="147"/>
        <end position="168"/>
    </location>
</feature>
<evidence type="ECO:0000313" key="3">
    <source>
        <dbReference type="Proteomes" id="UP000184036"/>
    </source>
</evidence>
<dbReference type="PANTHER" id="PTHR42709">
    <property type="entry name" value="ALKALINE PHOSPHATASE LIKE PROTEIN"/>
    <property type="match status" value="1"/>
</dbReference>
<dbReference type="RefSeq" id="WP_072992943.1">
    <property type="nucleotide sequence ID" value="NZ_FQWE01000009.1"/>
</dbReference>
<keyword evidence="3" id="KW-1185">Reference proteome</keyword>
<dbReference type="STRING" id="271157.SAMN05444396_10968"/>
<accession>A0A1M5J2N0</accession>
<organism evidence="2 3">
    <name type="scientific">Flavobacterium segetis</name>
    <dbReference type="NCBI Taxonomy" id="271157"/>
    <lineage>
        <taxon>Bacteria</taxon>
        <taxon>Pseudomonadati</taxon>
        <taxon>Bacteroidota</taxon>
        <taxon>Flavobacteriia</taxon>
        <taxon>Flavobacteriales</taxon>
        <taxon>Flavobacteriaceae</taxon>
        <taxon>Flavobacterium</taxon>
    </lineage>
</organism>
<reference evidence="3" key="1">
    <citation type="submission" date="2016-11" db="EMBL/GenBank/DDBJ databases">
        <authorList>
            <person name="Varghese N."/>
            <person name="Submissions S."/>
        </authorList>
    </citation>
    <scope>NUCLEOTIDE SEQUENCE [LARGE SCALE GENOMIC DNA]</scope>
    <source>
        <strain evidence="3">DSM 19741</strain>
    </source>
</reference>
<dbReference type="PANTHER" id="PTHR42709:SF11">
    <property type="entry name" value="DEDA FAMILY PROTEIN"/>
    <property type="match status" value="1"/>
</dbReference>
<evidence type="ECO:0000313" key="2">
    <source>
        <dbReference type="EMBL" id="SHG34867.1"/>
    </source>
</evidence>
<dbReference type="InterPro" id="IPR051311">
    <property type="entry name" value="DedA_domain"/>
</dbReference>
<dbReference type="OrthoDB" id="9810270at2"/>
<dbReference type="Proteomes" id="UP000184036">
    <property type="component" value="Unassembled WGS sequence"/>
</dbReference>
<dbReference type="EMBL" id="FQWE01000009">
    <property type="protein sequence ID" value="SHG34867.1"/>
    <property type="molecule type" value="Genomic_DNA"/>
</dbReference>
<keyword evidence="1" id="KW-0472">Membrane</keyword>